<reference evidence="1 2" key="1">
    <citation type="submission" date="2015-03" db="EMBL/GenBank/DDBJ databases">
        <authorList>
            <person name="Murphy D."/>
        </authorList>
    </citation>
    <scope>NUCLEOTIDE SEQUENCE [LARGE SCALE GENOMIC DNA]</scope>
    <source>
        <strain evidence="1 2">IP26249</strain>
    </source>
</reference>
<evidence type="ECO:0000313" key="2">
    <source>
        <dbReference type="Proteomes" id="UP000048841"/>
    </source>
</evidence>
<dbReference type="AlphaFoldDB" id="A0A0H5H876"/>
<protein>
    <submittedName>
        <fullName evidence="1">Uncharacterized protein</fullName>
    </submittedName>
</protein>
<proteinExistence type="predicted"/>
<dbReference type="RefSeq" id="WP_023160180.1">
    <property type="nucleotide sequence ID" value="NZ_CGBR01000010.1"/>
</dbReference>
<dbReference type="EMBL" id="CGBR01000010">
    <property type="protein sequence ID" value="CFQ61218.1"/>
    <property type="molecule type" value="Genomic_DNA"/>
</dbReference>
<evidence type="ECO:0000313" key="1">
    <source>
        <dbReference type="EMBL" id="CFQ61218.1"/>
    </source>
</evidence>
<organism evidence="1 2">
    <name type="scientific">Yersinia enterocolitica</name>
    <dbReference type="NCBI Taxonomy" id="630"/>
    <lineage>
        <taxon>Bacteria</taxon>
        <taxon>Pseudomonadati</taxon>
        <taxon>Pseudomonadota</taxon>
        <taxon>Gammaproteobacteria</taxon>
        <taxon>Enterobacterales</taxon>
        <taxon>Yersiniaceae</taxon>
        <taxon>Yersinia</taxon>
    </lineage>
</organism>
<gene>
    <name evidence="1" type="ORF">ERS137941_01783</name>
</gene>
<accession>A0A0H5H876</accession>
<dbReference type="Proteomes" id="UP000048841">
    <property type="component" value="Unassembled WGS sequence"/>
</dbReference>
<sequence length="431" mass="50578">MAISVVICGLVRDKQRLLKKIQNYSDWRGQGLVDQIVYSTWIGEVDSYSGLRKELEQSKVTILEIEEPRLVLKGGHQLHQMVSFYYGLSALNNQDQFVLKTRVDLADNHESMLYDFANGTPLVDDFVGVGLKHKILVENALMMYPFLCGDAQFFGHIDDLKKTVNMSAEMEIVYNRLAVEQTFFFQPFSDCKIFKQHFYWNLPHISEIADRRDEQVREVMDSNYMSDALKAWWLILDSYFKVGWGEYDTDYPELHDFNESFEHNGASKIIDENKTDIIVNQRFITSLNSLFTIDMRDMIKGKVAERGSINMFNIKREIFDEYQRFLKQFSDLPSPKATCSASKKLLIHGAAQHFFVKDENDSASKRYHEQVTALRRENDFLRKELNVTISNSFFHRILSRFLPRSTIVFFKYKMPRLTDFYARYLMRKKGK</sequence>
<name>A0A0H5H876_YEREN</name>